<dbReference type="InterPro" id="IPR025777">
    <property type="entry name" value="GMPS_ATP_PPase_dom"/>
</dbReference>
<dbReference type="EMBL" id="HBGN01002579">
    <property type="protein sequence ID" value="CAD9315323.1"/>
    <property type="molecule type" value="Transcribed_RNA"/>
</dbReference>
<dbReference type="Pfam" id="PF00117">
    <property type="entry name" value="GATase"/>
    <property type="match status" value="1"/>
</dbReference>
<dbReference type="PANTHER" id="PTHR11922:SF2">
    <property type="entry name" value="GMP SYNTHASE [GLUTAMINE-HYDROLYZING]"/>
    <property type="match status" value="1"/>
</dbReference>
<dbReference type="SUPFAM" id="SSF54810">
    <property type="entry name" value="GMP synthetase C-terminal dimerisation domain"/>
    <property type="match status" value="2"/>
</dbReference>
<evidence type="ECO:0000259" key="12">
    <source>
        <dbReference type="PROSITE" id="PS51553"/>
    </source>
</evidence>
<dbReference type="InterPro" id="IPR014729">
    <property type="entry name" value="Rossmann-like_a/b/a_fold"/>
</dbReference>
<dbReference type="GO" id="GO:0005829">
    <property type="term" value="C:cytosol"/>
    <property type="evidence" value="ECO:0007669"/>
    <property type="project" value="TreeGrafter"/>
</dbReference>
<dbReference type="PROSITE" id="PS51553">
    <property type="entry name" value="GMPS_ATP_PPASE"/>
    <property type="match status" value="1"/>
</dbReference>
<organism evidence="13">
    <name type="scientific">Ditylum brightwellii</name>
    <dbReference type="NCBI Taxonomy" id="49249"/>
    <lineage>
        <taxon>Eukaryota</taxon>
        <taxon>Sar</taxon>
        <taxon>Stramenopiles</taxon>
        <taxon>Ochrophyta</taxon>
        <taxon>Bacillariophyta</taxon>
        <taxon>Mediophyceae</taxon>
        <taxon>Lithodesmiophycidae</taxon>
        <taxon>Lithodesmiales</taxon>
        <taxon>Lithodesmiaceae</taxon>
        <taxon>Ditylum</taxon>
    </lineage>
</organism>
<keyword evidence="5 11" id="KW-0547">Nucleotide-binding</keyword>
<dbReference type="PANTHER" id="PTHR11922">
    <property type="entry name" value="GMP SYNTHASE-RELATED"/>
    <property type="match status" value="1"/>
</dbReference>
<protein>
    <recommendedName>
        <fullName evidence="3">GMP synthase (glutamine-hydrolyzing)</fullName>
        <ecNumber evidence="3">6.3.5.2</ecNumber>
    </recommendedName>
    <alternativeName>
        <fullName evidence="10">Glutamine amidotransferase</fullName>
    </alternativeName>
</protein>
<gene>
    <name evidence="13" type="ORF">DBRI1063_LOCUS1730</name>
</gene>
<evidence type="ECO:0000256" key="10">
    <source>
        <dbReference type="ARBA" id="ARBA00031356"/>
    </source>
</evidence>
<evidence type="ECO:0000256" key="6">
    <source>
        <dbReference type="ARBA" id="ARBA00022749"/>
    </source>
</evidence>
<keyword evidence="9" id="KW-0315">Glutamine amidotransferase</keyword>
<dbReference type="SUPFAM" id="SSF52317">
    <property type="entry name" value="Class I glutamine amidotransferase-like"/>
    <property type="match status" value="1"/>
</dbReference>
<dbReference type="Pfam" id="PF00958">
    <property type="entry name" value="GMP_synt_C"/>
    <property type="match status" value="1"/>
</dbReference>
<dbReference type="Gene3D" id="3.40.50.620">
    <property type="entry name" value="HUPs"/>
    <property type="match status" value="1"/>
</dbReference>
<dbReference type="InterPro" id="IPR017926">
    <property type="entry name" value="GATASE"/>
</dbReference>
<evidence type="ECO:0000256" key="5">
    <source>
        <dbReference type="ARBA" id="ARBA00022741"/>
    </source>
</evidence>
<dbReference type="PRINTS" id="PR00097">
    <property type="entry name" value="ANTSNTHASEII"/>
</dbReference>
<evidence type="ECO:0000256" key="1">
    <source>
        <dbReference type="ARBA" id="ARBA00005153"/>
    </source>
</evidence>
<evidence type="ECO:0000256" key="2">
    <source>
        <dbReference type="ARBA" id="ARBA00011738"/>
    </source>
</evidence>
<dbReference type="CDD" id="cd01997">
    <property type="entry name" value="GMP_synthase_C"/>
    <property type="match status" value="1"/>
</dbReference>
<keyword evidence="8 11" id="KW-0067">ATP-binding</keyword>
<dbReference type="GO" id="GO:0005524">
    <property type="term" value="F:ATP binding"/>
    <property type="evidence" value="ECO:0007669"/>
    <property type="project" value="UniProtKB-UniRule"/>
</dbReference>
<evidence type="ECO:0000256" key="7">
    <source>
        <dbReference type="ARBA" id="ARBA00022755"/>
    </source>
</evidence>
<proteinExistence type="predicted"/>
<keyword evidence="4" id="KW-0436">Ligase</keyword>
<dbReference type="AlphaFoldDB" id="A0A7S1W031"/>
<dbReference type="SUPFAM" id="SSF52402">
    <property type="entry name" value="Adenine nucleotide alpha hydrolases-like"/>
    <property type="match status" value="1"/>
</dbReference>
<dbReference type="NCBIfam" id="NF000848">
    <property type="entry name" value="PRK00074.1"/>
    <property type="match status" value="1"/>
</dbReference>
<evidence type="ECO:0000256" key="8">
    <source>
        <dbReference type="ARBA" id="ARBA00022840"/>
    </source>
</evidence>
<accession>A0A7S1W031</accession>
<evidence type="ECO:0000256" key="3">
    <source>
        <dbReference type="ARBA" id="ARBA00012746"/>
    </source>
</evidence>
<evidence type="ECO:0000256" key="11">
    <source>
        <dbReference type="PROSITE-ProRule" id="PRU00886"/>
    </source>
</evidence>
<evidence type="ECO:0000256" key="9">
    <source>
        <dbReference type="ARBA" id="ARBA00022962"/>
    </source>
</evidence>
<dbReference type="FunFam" id="3.40.50.620:FF:000044">
    <property type="entry name" value="GMP synthase [glutamine-hydrolyzing]"/>
    <property type="match status" value="1"/>
</dbReference>
<evidence type="ECO:0000313" key="13">
    <source>
        <dbReference type="EMBL" id="CAD9315323.1"/>
    </source>
</evidence>
<evidence type="ECO:0000256" key="4">
    <source>
        <dbReference type="ARBA" id="ARBA00022598"/>
    </source>
</evidence>
<dbReference type="InterPro" id="IPR004739">
    <property type="entry name" value="GMP_synth_GATase"/>
</dbReference>
<reference evidence="13" key="1">
    <citation type="submission" date="2021-01" db="EMBL/GenBank/DDBJ databases">
        <authorList>
            <person name="Corre E."/>
            <person name="Pelletier E."/>
            <person name="Niang G."/>
            <person name="Scheremetjew M."/>
            <person name="Finn R."/>
            <person name="Kale V."/>
            <person name="Holt S."/>
            <person name="Cochrane G."/>
            <person name="Meng A."/>
            <person name="Brown T."/>
            <person name="Cohen L."/>
        </authorList>
    </citation>
    <scope>NUCLEOTIDE SEQUENCE</scope>
    <source>
        <strain evidence="13">Pop2</strain>
    </source>
</reference>
<dbReference type="CDD" id="cd01742">
    <property type="entry name" value="GATase1_GMP_Synthase"/>
    <property type="match status" value="1"/>
</dbReference>
<dbReference type="InterPro" id="IPR029062">
    <property type="entry name" value="Class_I_gatase-like"/>
</dbReference>
<feature type="domain" description="GMPS ATP-PPase" evidence="12">
    <location>
        <begin position="192"/>
        <end position="401"/>
    </location>
</feature>
<dbReference type="InterPro" id="IPR001674">
    <property type="entry name" value="GMP_synth_C"/>
</dbReference>
<keyword evidence="7 11" id="KW-0658">Purine biosynthesis</keyword>
<name>A0A7S1W031_9STRA</name>
<dbReference type="Gene3D" id="3.40.50.880">
    <property type="match status" value="1"/>
</dbReference>
<dbReference type="PRINTS" id="PR00096">
    <property type="entry name" value="GATASE"/>
</dbReference>
<keyword evidence="6 11" id="KW-0332">GMP biosynthesis</keyword>
<comment type="pathway">
    <text evidence="1">Purine metabolism; GMP biosynthesis; GMP from XMP (L-Gln route): step 1/1.</text>
</comment>
<dbReference type="PROSITE" id="PS51273">
    <property type="entry name" value="GATASE_TYPE_1"/>
    <property type="match status" value="1"/>
</dbReference>
<feature type="binding site" evidence="11">
    <location>
        <begin position="219"/>
        <end position="225"/>
    </location>
    <ligand>
        <name>ATP</name>
        <dbReference type="ChEBI" id="CHEBI:30616"/>
    </ligand>
</feature>
<comment type="subunit">
    <text evidence="2">Homodimer.</text>
</comment>
<dbReference type="GO" id="GO:0003921">
    <property type="term" value="F:GMP synthase activity"/>
    <property type="evidence" value="ECO:0007669"/>
    <property type="project" value="InterPro"/>
</dbReference>
<dbReference type="Gene3D" id="3.30.300.10">
    <property type="match status" value="2"/>
</dbReference>
<dbReference type="EC" id="6.3.5.2" evidence="3"/>
<sequence length="618" mass="67564">MSKIAILDPGAQYGKLIDKTVRKLGVESQIVDLAASSEELADYAAYIVAGGGSSVHDADAPKYNAEIFSSGKPILGICYGLQLIVKELGGKVEKLDTREDGPIEISVEKSDSLLFEGTPAKQIVLMTHGDTVTELPQGFELEATSGGLTAAIANESKKMYGVQFHPETDLTVHGSQFISNFLFKIAGLEANYTLDDRHQTAIQEIRDTVGDRDVLLFVSGGVDSTITALLMAEAKLSGAVHAVHVDHGMMRHNESEVVEVALKAAGIDLDLVRDPDFFMNASTDIRGTKSKTLKETTDPEEKRAIIGDAFIQLRNREIERLGLDADTTVLAMGTLRPDLIESASELASGNAKVIKTHHNDTPLVRELRKRGQVIEPLKELHKDEVRELGHKLGAPDELVWRHPFPGPGLGIRLLCAKEPYMNDDFADVTAQLAKHATDSIKTTLLPVRTVGVQGDDRTLSYLAALSGDEDWPTLQKIAREIPKSVHGVNRIVYVFGDTVAEKSLDKITETYPSQDAFDQLRIADDKAMKVLQKHGLNKALAQMPIVSFPVNFGYEGKRSIGIRTMITNDFMTGDIALPGRDLPIDVIHEMVTEILKDSSIARVVYDLTSKPPGTTEWE</sequence>
<dbReference type="UniPathway" id="UPA00189">
    <property type="reaction ID" value="UER00296"/>
</dbReference>